<keyword evidence="9" id="KW-1133">Transmembrane helix</keyword>
<dbReference type="EMBL" id="JADQDK010000001">
    <property type="protein sequence ID" value="MBW0135683.1"/>
    <property type="molecule type" value="Genomic_DNA"/>
</dbReference>
<name>A0ABS6UTU6_9PSEU</name>
<proteinExistence type="predicted"/>
<feature type="compositionally biased region" description="Low complexity" evidence="8">
    <location>
        <begin position="294"/>
        <end position="321"/>
    </location>
</feature>
<evidence type="ECO:0000256" key="6">
    <source>
        <dbReference type="ARBA" id="ARBA00022840"/>
    </source>
</evidence>
<sequence length="501" mass="51315">MTAPEDPPTRIGNRYRIEERIGAGAMGAVWLGTDELLNRPVALKELLAAASRGNGAEGAEEARLRLMREGRIGARLQHPHVISMFDVVIHEERPWLVMEYLPSQSLAAVLSTKGSMEPRAAADMGRQVADGLAAAHVAGVVHRDVKPGNVLIGEDGRVKLTDFGVSRAVDDVQLTRTGLIAGTPAFLAPEIARGHEPAAPSDVFALGATLYAAVEGIPPFGLDENAYALLHKVATGEVDPPQQAGPLAPVLMRLLAKEPEDRPTAAQARDLLALVAAGKDDPVTAATAVAPRPTVRAAAAPRRPAAGPPTVVGAAAAGAPERGPRRRVPRVLIGVLAALVVVGGVITTIVLGNASGTQDPAAAPVAPTSEAAAPTTDAPATTTAAPTTAPTTTPAPTTEPAPAADAVSFVQGYYGLLPGDTDSAWALLGPAAQAASGGRSGFDGFYAGMDSVSLQDARSAGDGVVEGTVVFDRRDGATTSESYRFVVSSDGGSTVIESFSR</sequence>
<keyword evidence="3" id="KW-0808">Transferase</keyword>
<organism evidence="11 12">
    <name type="scientific">Pseudonocardia abyssalis</name>
    <dbReference type="NCBI Taxonomy" id="2792008"/>
    <lineage>
        <taxon>Bacteria</taxon>
        <taxon>Bacillati</taxon>
        <taxon>Actinomycetota</taxon>
        <taxon>Actinomycetes</taxon>
        <taxon>Pseudonocardiales</taxon>
        <taxon>Pseudonocardiaceae</taxon>
        <taxon>Pseudonocardia</taxon>
    </lineage>
</organism>
<evidence type="ECO:0000256" key="8">
    <source>
        <dbReference type="SAM" id="MobiDB-lite"/>
    </source>
</evidence>
<evidence type="ECO:0000256" key="1">
    <source>
        <dbReference type="ARBA" id="ARBA00012513"/>
    </source>
</evidence>
<evidence type="ECO:0000256" key="5">
    <source>
        <dbReference type="ARBA" id="ARBA00022777"/>
    </source>
</evidence>
<accession>A0ABS6UTU6</accession>
<reference evidence="11 12" key="1">
    <citation type="submission" date="2020-11" db="EMBL/GenBank/DDBJ databases">
        <title>Pseudonocardia abyssalis sp. nov. and Pseudonocardia oceani sp. nov., description and phylogenomic analysis of two novel actinomycetes isolated from the deep Southern Ocean.</title>
        <authorList>
            <person name="Parra J."/>
        </authorList>
    </citation>
    <scope>NUCLEOTIDE SEQUENCE [LARGE SCALE GENOMIC DNA]</scope>
    <source>
        <strain evidence="11 12">KRD-168</strain>
    </source>
</reference>
<dbReference type="CDD" id="cd14014">
    <property type="entry name" value="STKc_PknB_like"/>
    <property type="match status" value="1"/>
</dbReference>
<evidence type="ECO:0000313" key="12">
    <source>
        <dbReference type="Proteomes" id="UP000694287"/>
    </source>
</evidence>
<evidence type="ECO:0000313" key="11">
    <source>
        <dbReference type="EMBL" id="MBW0135683.1"/>
    </source>
</evidence>
<evidence type="ECO:0000259" key="10">
    <source>
        <dbReference type="PROSITE" id="PS50011"/>
    </source>
</evidence>
<evidence type="ECO:0000256" key="2">
    <source>
        <dbReference type="ARBA" id="ARBA00022527"/>
    </source>
</evidence>
<dbReference type="EC" id="2.7.11.1" evidence="1"/>
<dbReference type="InterPro" id="IPR000719">
    <property type="entry name" value="Prot_kinase_dom"/>
</dbReference>
<dbReference type="PROSITE" id="PS50011">
    <property type="entry name" value="PROTEIN_KINASE_DOM"/>
    <property type="match status" value="1"/>
</dbReference>
<feature type="compositionally biased region" description="Low complexity" evidence="8">
    <location>
        <begin position="360"/>
        <end position="401"/>
    </location>
</feature>
<gene>
    <name evidence="11" type="ORF">I4I81_15660</name>
</gene>
<dbReference type="SMART" id="SM00220">
    <property type="entry name" value="S_TKc"/>
    <property type="match status" value="1"/>
</dbReference>
<keyword evidence="6 7" id="KW-0067">ATP-binding</keyword>
<evidence type="ECO:0000256" key="9">
    <source>
        <dbReference type="SAM" id="Phobius"/>
    </source>
</evidence>
<feature type="region of interest" description="Disordered" evidence="8">
    <location>
        <begin position="356"/>
        <end position="401"/>
    </location>
</feature>
<dbReference type="PANTHER" id="PTHR43289:SF6">
    <property type="entry name" value="SERINE_THREONINE-PROTEIN KINASE NEKL-3"/>
    <property type="match status" value="1"/>
</dbReference>
<feature type="transmembrane region" description="Helical" evidence="9">
    <location>
        <begin position="331"/>
        <end position="351"/>
    </location>
</feature>
<dbReference type="Proteomes" id="UP000694287">
    <property type="component" value="Unassembled WGS sequence"/>
</dbReference>
<evidence type="ECO:0000256" key="4">
    <source>
        <dbReference type="ARBA" id="ARBA00022741"/>
    </source>
</evidence>
<keyword evidence="4 7" id="KW-0547">Nucleotide-binding</keyword>
<dbReference type="PANTHER" id="PTHR43289">
    <property type="entry name" value="MITOGEN-ACTIVATED PROTEIN KINASE KINASE KINASE 20-RELATED"/>
    <property type="match status" value="1"/>
</dbReference>
<dbReference type="Pfam" id="PF00069">
    <property type="entry name" value="Pkinase"/>
    <property type="match status" value="1"/>
</dbReference>
<evidence type="ECO:0000256" key="7">
    <source>
        <dbReference type="PROSITE-ProRule" id="PRU10141"/>
    </source>
</evidence>
<comment type="caution">
    <text evidence="11">The sequence shown here is derived from an EMBL/GenBank/DDBJ whole genome shotgun (WGS) entry which is preliminary data.</text>
</comment>
<dbReference type="InterPro" id="IPR017441">
    <property type="entry name" value="Protein_kinase_ATP_BS"/>
</dbReference>
<dbReference type="GO" id="GO:0004674">
    <property type="term" value="F:protein serine/threonine kinase activity"/>
    <property type="evidence" value="ECO:0007669"/>
    <property type="project" value="UniProtKB-KW"/>
</dbReference>
<keyword evidence="12" id="KW-1185">Reference proteome</keyword>
<feature type="region of interest" description="Disordered" evidence="8">
    <location>
        <begin position="294"/>
        <end position="324"/>
    </location>
</feature>
<keyword evidence="2 11" id="KW-0723">Serine/threonine-protein kinase</keyword>
<feature type="domain" description="Protein kinase" evidence="10">
    <location>
        <begin position="15"/>
        <end position="275"/>
    </location>
</feature>
<dbReference type="PROSITE" id="PS00107">
    <property type="entry name" value="PROTEIN_KINASE_ATP"/>
    <property type="match status" value="1"/>
</dbReference>
<dbReference type="InterPro" id="IPR008271">
    <property type="entry name" value="Ser/Thr_kinase_AS"/>
</dbReference>
<feature type="binding site" evidence="7">
    <location>
        <position position="44"/>
    </location>
    <ligand>
        <name>ATP</name>
        <dbReference type="ChEBI" id="CHEBI:30616"/>
    </ligand>
</feature>
<keyword evidence="9" id="KW-0472">Membrane</keyword>
<keyword evidence="9" id="KW-0812">Transmembrane</keyword>
<dbReference type="RefSeq" id="WP_218603343.1">
    <property type="nucleotide sequence ID" value="NZ_JADQDJ010000122.1"/>
</dbReference>
<protein>
    <recommendedName>
        <fullName evidence="1">non-specific serine/threonine protein kinase</fullName>
        <ecNumber evidence="1">2.7.11.1</ecNumber>
    </recommendedName>
</protein>
<dbReference type="PROSITE" id="PS00108">
    <property type="entry name" value="PROTEIN_KINASE_ST"/>
    <property type="match status" value="1"/>
</dbReference>
<evidence type="ECO:0000256" key="3">
    <source>
        <dbReference type="ARBA" id="ARBA00022679"/>
    </source>
</evidence>
<keyword evidence="5 11" id="KW-0418">Kinase</keyword>